<keyword evidence="2" id="KW-1185">Reference proteome</keyword>
<sequence length="269" mass="30269">MESNIQQDSISLISKMQLNKSIPSITNISKLMTASSKPSSMIISNFNDKQLDISYDQFLDNNNNKNIICNQDCIPFCQCIQQNTLPITSADQNHQHPIVKAIDQQPVISEGLLHQQLALNNKNDNMLNHTQAFCASFCMQSCHDQCIHQAALLSGNVVYSTSLPMYPYSLSPLVQSQQSTTFIDQQAEQQYLTKMEQISANEENEIQHFSVCLYLCQNNCMQQCMQQNGSLERCSISCHHSCDNNRACDESQQQQLLIIITTTTSTATV</sequence>
<dbReference type="AlphaFoldDB" id="A0A0N4TJ67"/>
<proteinExistence type="predicted"/>
<dbReference type="EMBL" id="UZAD01013133">
    <property type="protein sequence ID" value="VDN89476.1"/>
    <property type="molecule type" value="Genomic_DNA"/>
</dbReference>
<reference evidence="1 2" key="2">
    <citation type="submission" date="2018-11" db="EMBL/GenBank/DDBJ databases">
        <authorList>
            <consortium name="Pathogen Informatics"/>
        </authorList>
    </citation>
    <scope>NUCLEOTIDE SEQUENCE [LARGE SCALE GENOMIC DNA]</scope>
</reference>
<evidence type="ECO:0000313" key="1">
    <source>
        <dbReference type="EMBL" id="VDN89476.1"/>
    </source>
</evidence>
<gene>
    <name evidence="1" type="ORF">BPAG_LOCUS8290</name>
</gene>
<name>A0A0N4TJ67_BRUPA</name>
<protein>
    <submittedName>
        <fullName evidence="1 3">Uncharacterized protein</fullName>
    </submittedName>
</protein>
<evidence type="ECO:0000313" key="3">
    <source>
        <dbReference type="WBParaSite" id="BPAG_0000832801-mRNA-1"/>
    </source>
</evidence>
<accession>A0A0N4TJ67</accession>
<evidence type="ECO:0000313" key="2">
    <source>
        <dbReference type="Proteomes" id="UP000278627"/>
    </source>
</evidence>
<dbReference type="WBParaSite" id="BPAG_0000832801-mRNA-1">
    <property type="protein sequence ID" value="BPAG_0000832801-mRNA-1"/>
    <property type="gene ID" value="BPAG_0000832801"/>
</dbReference>
<dbReference type="Proteomes" id="UP000278627">
    <property type="component" value="Unassembled WGS sequence"/>
</dbReference>
<reference evidence="3" key="1">
    <citation type="submission" date="2017-02" db="UniProtKB">
        <authorList>
            <consortium name="WormBaseParasite"/>
        </authorList>
    </citation>
    <scope>IDENTIFICATION</scope>
</reference>
<organism evidence="3">
    <name type="scientific">Brugia pahangi</name>
    <name type="common">Filarial nematode worm</name>
    <dbReference type="NCBI Taxonomy" id="6280"/>
    <lineage>
        <taxon>Eukaryota</taxon>
        <taxon>Metazoa</taxon>
        <taxon>Ecdysozoa</taxon>
        <taxon>Nematoda</taxon>
        <taxon>Chromadorea</taxon>
        <taxon>Rhabditida</taxon>
        <taxon>Spirurina</taxon>
        <taxon>Spiruromorpha</taxon>
        <taxon>Filarioidea</taxon>
        <taxon>Onchocercidae</taxon>
        <taxon>Brugia</taxon>
    </lineage>
</organism>